<feature type="binding site" evidence="10">
    <location>
        <position position="72"/>
    </location>
    <ligand>
        <name>thiamine diphosphate</name>
        <dbReference type="ChEBI" id="CHEBI:58937"/>
    </ligand>
</feature>
<evidence type="ECO:0000256" key="3">
    <source>
        <dbReference type="ARBA" id="ARBA00011738"/>
    </source>
</evidence>
<dbReference type="UniPathway" id="UPA00064">
    <property type="reaction ID" value="UER00091"/>
</dbReference>
<name>A0A7T3V4G1_9SPIR</name>
<dbReference type="GO" id="GO:0000287">
    <property type="term" value="F:magnesium ion binding"/>
    <property type="evidence" value="ECO:0007669"/>
    <property type="project" value="UniProtKB-UniRule"/>
</dbReference>
<comment type="similarity">
    <text evidence="2 10">Belongs to the transketolase family. DXPS subfamily.</text>
</comment>
<comment type="function">
    <text evidence="10">Catalyzes the acyloin condensation reaction between C atoms 2 and 3 of pyruvate and glyceraldehyde 3-phosphate to yield 1-deoxy-D-xylulose-5-phosphate (DXP).</text>
</comment>
<comment type="pathway">
    <text evidence="1 10">Metabolic intermediate biosynthesis; 1-deoxy-D-xylulose 5-phosphate biosynthesis; 1-deoxy-D-xylulose 5-phosphate from D-glyceraldehyde 3-phosphate and pyruvate: step 1/1.</text>
</comment>
<dbReference type="CDD" id="cd07033">
    <property type="entry name" value="TPP_PYR_DXS_TK_like"/>
    <property type="match status" value="1"/>
</dbReference>
<keyword evidence="5 10" id="KW-0479">Metal-binding</keyword>
<dbReference type="PANTHER" id="PTHR43322:SF5">
    <property type="entry name" value="1-DEOXY-D-XYLULOSE-5-PHOSPHATE SYNTHASE, CHLOROPLASTIC"/>
    <property type="match status" value="1"/>
</dbReference>
<evidence type="ECO:0000256" key="7">
    <source>
        <dbReference type="ARBA" id="ARBA00022977"/>
    </source>
</evidence>
<keyword evidence="4 10" id="KW-0808">Transferase</keyword>
<feature type="binding site" evidence="10">
    <location>
        <begin position="145"/>
        <end position="146"/>
    </location>
    <ligand>
        <name>thiamine diphosphate</name>
        <dbReference type="ChEBI" id="CHEBI:58937"/>
    </ligand>
</feature>
<feature type="binding site" evidence="10">
    <location>
        <position position="144"/>
    </location>
    <ligand>
        <name>Mg(2+)</name>
        <dbReference type="ChEBI" id="CHEBI:18420"/>
    </ligand>
</feature>
<comment type="subunit">
    <text evidence="3 10">Homodimer.</text>
</comment>
<evidence type="ECO:0000313" key="12">
    <source>
        <dbReference type="EMBL" id="QQA00129.1"/>
    </source>
</evidence>
<keyword evidence="8 10" id="KW-0786">Thiamine pyrophosphate</keyword>
<sequence length="643" mass="69940">MILQNIHSPDDLKALPESELPALASEMRREIIDVVGRNGGHLASNLGVVELSIALHRVFSSPHDAIVWDVSHQCYPHKLLTGRLENFYTLREKDGISGFTRITESPHDFFDAGHASSSISSALGLLSAWQQTGKDGKVIAVIGDGALTGGMAFEGLSHAGQLAKNLIVIVNDNQMSISRNVGSLSRYLSRLTMTDAYQSFRYKFDRAVDYIPYINRHIGKLIYRLKRGLKGMFLTNNLFVDLGFEYVGPLNGHNIEQLERVLRKAAKIPRPVVIHVVTKKGRGYSPAENNPSAFHGVGPFNTSDGVVEKFDALSFTEAFSSKIVSLAEENPKIAAVTAAMSKGTGLDAFSRRFPRRFYDVGIAEEHAITFAGGLAAGGMVPVAAIYSTFMQRSFDQIVEDIALPSRHAVLVMDRAGAVPSDGETHQGIFDISMLLPVPNMCIMSVASRVDLDLCLDWAVSCAKGPVAIRWPKMSCPSELASFAAPVEAGRGLFVGAEEFAPAVSARFADESELNGAKNKKVLFVCTGGMFSECLVASRSLLLGGIWADIYSLRFIKPFDEEYFVKLASSYDAVVFVEDGILTGGIGRNLESVLLRSPYAPKIKTAATGFPDRFLHNGNRMQILEEAGLDPDTIAALARTLTEN</sequence>
<dbReference type="GO" id="GO:0019288">
    <property type="term" value="P:isopentenyl diphosphate biosynthetic process, methylerythritol 4-phosphate pathway"/>
    <property type="evidence" value="ECO:0007669"/>
    <property type="project" value="TreeGrafter"/>
</dbReference>
<gene>
    <name evidence="10" type="primary">dxs</name>
    <name evidence="12" type="ORF">IWA51_07520</name>
</gene>
<dbReference type="PROSITE" id="PS00801">
    <property type="entry name" value="TRANSKETOLASE_1"/>
    <property type="match status" value="1"/>
</dbReference>
<evidence type="ECO:0000259" key="11">
    <source>
        <dbReference type="SMART" id="SM00861"/>
    </source>
</evidence>
<comment type="cofactor">
    <cofactor evidence="10">
        <name>thiamine diphosphate</name>
        <dbReference type="ChEBI" id="CHEBI:58937"/>
    </cofactor>
    <text evidence="10">Binds 1 thiamine pyrophosphate per subunit.</text>
</comment>
<feature type="binding site" evidence="10">
    <location>
        <position position="364"/>
    </location>
    <ligand>
        <name>thiamine diphosphate</name>
        <dbReference type="ChEBI" id="CHEBI:58937"/>
    </ligand>
</feature>
<evidence type="ECO:0000313" key="13">
    <source>
        <dbReference type="Proteomes" id="UP000595224"/>
    </source>
</evidence>
<evidence type="ECO:0000256" key="2">
    <source>
        <dbReference type="ARBA" id="ARBA00011081"/>
    </source>
</evidence>
<dbReference type="SUPFAM" id="SSF52518">
    <property type="entry name" value="Thiamin diphosphate-binding fold (THDP-binding)"/>
    <property type="match status" value="1"/>
</dbReference>
<dbReference type="CDD" id="cd02007">
    <property type="entry name" value="TPP_DXS"/>
    <property type="match status" value="1"/>
</dbReference>
<keyword evidence="6 10" id="KW-0460">Magnesium</keyword>
<evidence type="ECO:0000256" key="5">
    <source>
        <dbReference type="ARBA" id="ARBA00022723"/>
    </source>
</evidence>
<dbReference type="NCBIfam" id="NF003933">
    <property type="entry name" value="PRK05444.2-2"/>
    <property type="match status" value="1"/>
</dbReference>
<comment type="catalytic activity">
    <reaction evidence="10">
        <text>D-glyceraldehyde 3-phosphate + pyruvate + H(+) = 1-deoxy-D-xylulose 5-phosphate + CO2</text>
        <dbReference type="Rhea" id="RHEA:12605"/>
        <dbReference type="ChEBI" id="CHEBI:15361"/>
        <dbReference type="ChEBI" id="CHEBI:15378"/>
        <dbReference type="ChEBI" id="CHEBI:16526"/>
        <dbReference type="ChEBI" id="CHEBI:57792"/>
        <dbReference type="ChEBI" id="CHEBI:59776"/>
        <dbReference type="EC" id="2.2.1.7"/>
    </reaction>
</comment>
<dbReference type="Gene3D" id="3.40.50.920">
    <property type="match status" value="1"/>
</dbReference>
<dbReference type="InterPro" id="IPR005477">
    <property type="entry name" value="Dxylulose-5-P_synthase"/>
</dbReference>
<evidence type="ECO:0000256" key="1">
    <source>
        <dbReference type="ARBA" id="ARBA00004980"/>
    </source>
</evidence>
<dbReference type="Pfam" id="PF02779">
    <property type="entry name" value="Transket_pyr"/>
    <property type="match status" value="1"/>
</dbReference>
<feature type="binding site" evidence="10">
    <location>
        <begin position="113"/>
        <end position="115"/>
    </location>
    <ligand>
        <name>thiamine diphosphate</name>
        <dbReference type="ChEBI" id="CHEBI:58937"/>
    </ligand>
</feature>
<dbReference type="InterPro" id="IPR049557">
    <property type="entry name" value="Transketolase_CS"/>
</dbReference>
<dbReference type="Pfam" id="PF13292">
    <property type="entry name" value="DXP_synthase_N"/>
    <property type="match status" value="1"/>
</dbReference>
<dbReference type="InterPro" id="IPR009014">
    <property type="entry name" value="Transketo_C/PFOR_II"/>
</dbReference>
<dbReference type="InterPro" id="IPR005475">
    <property type="entry name" value="Transketolase-like_Pyr-bd"/>
</dbReference>
<evidence type="ECO:0000256" key="6">
    <source>
        <dbReference type="ARBA" id="ARBA00022842"/>
    </source>
</evidence>
<dbReference type="NCBIfam" id="TIGR00204">
    <property type="entry name" value="dxs"/>
    <property type="match status" value="1"/>
</dbReference>
<feature type="binding site" evidence="10">
    <location>
        <position position="284"/>
    </location>
    <ligand>
        <name>thiamine diphosphate</name>
        <dbReference type="ChEBI" id="CHEBI:58937"/>
    </ligand>
</feature>
<feature type="domain" description="Transketolase-like pyrimidine-binding" evidence="11">
    <location>
        <begin position="313"/>
        <end position="477"/>
    </location>
</feature>
<organism evidence="12 13">
    <name type="scientific">Treponema peruense</name>
    <dbReference type="NCBI Taxonomy" id="2787628"/>
    <lineage>
        <taxon>Bacteria</taxon>
        <taxon>Pseudomonadati</taxon>
        <taxon>Spirochaetota</taxon>
        <taxon>Spirochaetia</taxon>
        <taxon>Spirochaetales</taxon>
        <taxon>Treponemataceae</taxon>
        <taxon>Treponema</taxon>
    </lineage>
</organism>
<dbReference type="GO" id="GO:0005829">
    <property type="term" value="C:cytosol"/>
    <property type="evidence" value="ECO:0007669"/>
    <property type="project" value="TreeGrafter"/>
</dbReference>
<dbReference type="InterPro" id="IPR029061">
    <property type="entry name" value="THDP-binding"/>
</dbReference>
<evidence type="ECO:0000256" key="4">
    <source>
        <dbReference type="ARBA" id="ARBA00022679"/>
    </source>
</evidence>
<dbReference type="SMART" id="SM00861">
    <property type="entry name" value="Transket_pyr"/>
    <property type="match status" value="1"/>
</dbReference>
<keyword evidence="13" id="KW-1185">Reference proteome</keyword>
<accession>A0A7T3V4G1</accession>
<feature type="binding site" evidence="10">
    <location>
        <position position="173"/>
    </location>
    <ligand>
        <name>thiamine diphosphate</name>
        <dbReference type="ChEBI" id="CHEBI:58937"/>
    </ligand>
</feature>
<feature type="binding site" evidence="10">
    <location>
        <position position="173"/>
    </location>
    <ligand>
        <name>Mg(2+)</name>
        <dbReference type="ChEBI" id="CHEBI:18420"/>
    </ligand>
</feature>
<dbReference type="Pfam" id="PF02780">
    <property type="entry name" value="Transketolase_C"/>
    <property type="match status" value="1"/>
</dbReference>
<dbReference type="Proteomes" id="UP000595224">
    <property type="component" value="Chromosome"/>
</dbReference>
<dbReference type="PANTHER" id="PTHR43322">
    <property type="entry name" value="1-D-DEOXYXYLULOSE 5-PHOSPHATE SYNTHASE-RELATED"/>
    <property type="match status" value="1"/>
</dbReference>
<keyword evidence="7 10" id="KW-0784">Thiamine biosynthesis</keyword>
<dbReference type="EMBL" id="CP064936">
    <property type="protein sequence ID" value="QQA00129.1"/>
    <property type="molecule type" value="Genomic_DNA"/>
</dbReference>
<keyword evidence="9 10" id="KW-0414">Isoprene biosynthesis</keyword>
<dbReference type="RefSeq" id="WP_198441978.1">
    <property type="nucleotide sequence ID" value="NZ_CBCSHE010000001.1"/>
</dbReference>
<dbReference type="SUPFAM" id="SSF52922">
    <property type="entry name" value="TK C-terminal domain-like"/>
    <property type="match status" value="1"/>
</dbReference>
<dbReference type="GO" id="GO:0030976">
    <property type="term" value="F:thiamine pyrophosphate binding"/>
    <property type="evidence" value="ECO:0007669"/>
    <property type="project" value="UniProtKB-UniRule"/>
</dbReference>
<dbReference type="AlphaFoldDB" id="A0A7T3V4G1"/>
<evidence type="ECO:0000256" key="9">
    <source>
        <dbReference type="ARBA" id="ARBA00023229"/>
    </source>
</evidence>
<evidence type="ECO:0000256" key="10">
    <source>
        <dbReference type="HAMAP-Rule" id="MF_00315"/>
    </source>
</evidence>
<dbReference type="HAMAP" id="MF_00315">
    <property type="entry name" value="DXP_synth"/>
    <property type="match status" value="1"/>
</dbReference>
<dbReference type="GO" id="GO:0016114">
    <property type="term" value="P:terpenoid biosynthetic process"/>
    <property type="evidence" value="ECO:0007669"/>
    <property type="project" value="UniProtKB-UniRule"/>
</dbReference>
<evidence type="ECO:0000256" key="8">
    <source>
        <dbReference type="ARBA" id="ARBA00023052"/>
    </source>
</evidence>
<proteinExistence type="inferred from homology"/>
<comment type="cofactor">
    <cofactor evidence="10">
        <name>Mg(2+)</name>
        <dbReference type="ChEBI" id="CHEBI:18420"/>
    </cofactor>
    <text evidence="10">Binds 1 Mg(2+) ion per subunit.</text>
</comment>
<dbReference type="InterPro" id="IPR033248">
    <property type="entry name" value="Transketolase_C"/>
</dbReference>
<dbReference type="KEGG" id="tper:IWA51_07520"/>
<dbReference type="GO" id="GO:0008661">
    <property type="term" value="F:1-deoxy-D-xylulose-5-phosphate synthase activity"/>
    <property type="evidence" value="ECO:0007669"/>
    <property type="project" value="UniProtKB-UniRule"/>
</dbReference>
<reference evidence="12 13" key="1">
    <citation type="submission" date="2020-11" db="EMBL/GenBank/DDBJ databases">
        <title>Treponema Peruensis nv. sp., first commensal Treponema isolated from human feces.</title>
        <authorList>
            <person name="Belkhou C."/>
            <person name="Raes J."/>
        </authorList>
    </citation>
    <scope>NUCLEOTIDE SEQUENCE [LARGE SCALE GENOMIC DNA]</scope>
    <source>
        <strain evidence="12 13">RCC2812</strain>
    </source>
</reference>
<protein>
    <recommendedName>
        <fullName evidence="10">1-deoxy-D-xylulose-5-phosphate synthase</fullName>
        <ecNumber evidence="10">2.2.1.7</ecNumber>
    </recommendedName>
    <alternativeName>
        <fullName evidence="10">1-deoxyxylulose-5-phosphate synthase</fullName>
        <shortName evidence="10">DXP synthase</shortName>
        <shortName evidence="10">DXPS</shortName>
    </alternativeName>
</protein>
<dbReference type="GO" id="GO:0009228">
    <property type="term" value="P:thiamine biosynthetic process"/>
    <property type="evidence" value="ECO:0007669"/>
    <property type="project" value="UniProtKB-UniRule"/>
</dbReference>
<dbReference type="Gene3D" id="3.40.50.970">
    <property type="match status" value="2"/>
</dbReference>
<dbReference type="EC" id="2.2.1.7" evidence="10"/>